<proteinExistence type="predicted"/>
<name>A0A2T9YRQ9_9FUNG</name>
<dbReference type="InterPro" id="IPR006439">
    <property type="entry name" value="HAD-SF_hydro_IA"/>
</dbReference>
<dbReference type="Gene3D" id="3.40.50.1000">
    <property type="entry name" value="HAD superfamily/HAD-like"/>
    <property type="match status" value="1"/>
</dbReference>
<dbReference type="InterPro" id="IPR041492">
    <property type="entry name" value="HAD_2"/>
</dbReference>
<reference evidence="1 2" key="1">
    <citation type="journal article" date="2018" name="MBio">
        <title>Comparative Genomics Reveals the Core Gene Toolbox for the Fungus-Insect Symbiosis.</title>
        <authorList>
            <person name="Wang Y."/>
            <person name="Stata M."/>
            <person name="Wang W."/>
            <person name="Stajich J.E."/>
            <person name="White M.M."/>
            <person name="Moncalvo J.M."/>
        </authorList>
    </citation>
    <scope>NUCLEOTIDE SEQUENCE [LARGE SCALE GENOMIC DNA]</scope>
    <source>
        <strain evidence="1 2">SWE-8-4</strain>
    </source>
</reference>
<dbReference type="STRING" id="133385.A0A2T9YRQ9"/>
<dbReference type="PANTHER" id="PTHR43481:SF4">
    <property type="entry name" value="GLYCEROL-1-PHOSPHATE PHOSPHOHYDROLASE 1-RELATED"/>
    <property type="match status" value="1"/>
</dbReference>
<evidence type="ECO:0000313" key="1">
    <source>
        <dbReference type="EMBL" id="PVU95038.1"/>
    </source>
</evidence>
<dbReference type="PANTHER" id="PTHR43481">
    <property type="entry name" value="FRUCTOSE-1-PHOSPHATE PHOSPHATASE"/>
    <property type="match status" value="1"/>
</dbReference>
<dbReference type="OrthoDB" id="40579at2759"/>
<gene>
    <name evidence="1" type="ORF">BB561_002090</name>
</gene>
<dbReference type="AlphaFoldDB" id="A0A2T9YRQ9"/>
<dbReference type="InterPro" id="IPR036412">
    <property type="entry name" value="HAD-like_sf"/>
</dbReference>
<dbReference type="NCBIfam" id="TIGR01509">
    <property type="entry name" value="HAD-SF-IA-v3"/>
    <property type="match status" value="1"/>
</dbReference>
<dbReference type="SFLD" id="SFLDG01129">
    <property type="entry name" value="C1.5:_HAD__Beta-PGM__Phosphata"/>
    <property type="match status" value="1"/>
</dbReference>
<organism evidence="1 2">
    <name type="scientific">Smittium simulii</name>
    <dbReference type="NCBI Taxonomy" id="133385"/>
    <lineage>
        <taxon>Eukaryota</taxon>
        <taxon>Fungi</taxon>
        <taxon>Fungi incertae sedis</taxon>
        <taxon>Zoopagomycota</taxon>
        <taxon>Kickxellomycotina</taxon>
        <taxon>Harpellomycetes</taxon>
        <taxon>Harpellales</taxon>
        <taxon>Legeriomycetaceae</taxon>
        <taxon>Smittium</taxon>
    </lineage>
</organism>
<dbReference type="SUPFAM" id="SSF56784">
    <property type="entry name" value="HAD-like"/>
    <property type="match status" value="1"/>
</dbReference>
<evidence type="ECO:0000313" key="2">
    <source>
        <dbReference type="Proteomes" id="UP000245383"/>
    </source>
</evidence>
<keyword evidence="2" id="KW-1185">Reference proteome</keyword>
<protein>
    <submittedName>
        <fullName evidence="1">Uncharacterized protein</fullName>
    </submittedName>
</protein>
<dbReference type="SFLD" id="SFLDS00003">
    <property type="entry name" value="Haloacid_Dehalogenase"/>
    <property type="match status" value="1"/>
</dbReference>
<dbReference type="Gene3D" id="1.10.150.240">
    <property type="entry name" value="Putative phosphatase, domain 2"/>
    <property type="match status" value="1"/>
</dbReference>
<dbReference type="InterPro" id="IPR023198">
    <property type="entry name" value="PGP-like_dom2"/>
</dbReference>
<dbReference type="InterPro" id="IPR023214">
    <property type="entry name" value="HAD_sf"/>
</dbReference>
<accession>A0A2T9YRQ9</accession>
<dbReference type="EMBL" id="MBFR01000067">
    <property type="protein sequence ID" value="PVU95038.1"/>
    <property type="molecule type" value="Genomic_DNA"/>
</dbReference>
<dbReference type="GO" id="GO:0050308">
    <property type="term" value="F:sugar-phosphatase activity"/>
    <property type="evidence" value="ECO:0007669"/>
    <property type="project" value="TreeGrafter"/>
</dbReference>
<dbReference type="Pfam" id="PF13419">
    <property type="entry name" value="HAD_2"/>
    <property type="match status" value="1"/>
</dbReference>
<comment type="caution">
    <text evidence="1">The sequence shown here is derived from an EMBL/GenBank/DDBJ whole genome shotgun (WGS) entry which is preliminary data.</text>
</comment>
<dbReference type="InterPro" id="IPR051806">
    <property type="entry name" value="HAD-like_SPP"/>
</dbReference>
<sequence length="222" mass="24708">MVNQLVVSGILFDLDGTLIDTIECIEIYWRKLCDEYSIDADELFSVCHGVQTIKLLERFFPKEIANQKTVEELEYKVMNDTTGVFVVEGARELLAKIPYTKWGIVTSGTHLMAVTRINQMKLTVPDCFFPSDKVSKSKPDPEGYIKGAQFLGLNPRDCVVFEDAIAGVKAGFSAGCTVIGILSSHTNEKQLIEAGATFCIRNYNDLEVKTENGKILISLIQK</sequence>
<dbReference type="Proteomes" id="UP000245383">
    <property type="component" value="Unassembled WGS sequence"/>
</dbReference>